<evidence type="ECO:0000313" key="3">
    <source>
        <dbReference type="Proteomes" id="UP000051221"/>
    </source>
</evidence>
<dbReference type="GO" id="GO:0008270">
    <property type="term" value="F:zinc ion binding"/>
    <property type="evidence" value="ECO:0007669"/>
    <property type="project" value="InterPro"/>
</dbReference>
<dbReference type="Proteomes" id="UP000051221">
    <property type="component" value="Unassembled WGS sequence"/>
</dbReference>
<dbReference type="InterPro" id="IPR002711">
    <property type="entry name" value="HNH"/>
</dbReference>
<dbReference type="Pfam" id="PF01844">
    <property type="entry name" value="HNH"/>
    <property type="match status" value="1"/>
</dbReference>
<feature type="domain" description="HNH" evidence="1">
    <location>
        <begin position="42"/>
        <end position="78"/>
    </location>
</feature>
<gene>
    <name evidence="2" type="ORF">AMR76_22525</name>
</gene>
<keyword evidence="3" id="KW-1185">Reference proteome</keyword>
<dbReference type="GO" id="GO:0004519">
    <property type="term" value="F:endonuclease activity"/>
    <property type="evidence" value="ECO:0007669"/>
    <property type="project" value="InterPro"/>
</dbReference>
<dbReference type="InterPro" id="IPR003615">
    <property type="entry name" value="HNH_nuc"/>
</dbReference>
<protein>
    <recommendedName>
        <fullName evidence="1">HNH domain-containing protein</fullName>
    </recommendedName>
</protein>
<dbReference type="RefSeq" id="WP_055467297.1">
    <property type="nucleotide sequence ID" value="NZ_LKHS01000052.1"/>
</dbReference>
<evidence type="ECO:0000259" key="1">
    <source>
        <dbReference type="Pfam" id="PF01844"/>
    </source>
</evidence>
<organism evidence="2 3">
    <name type="scientific">Vibrio furnissii</name>
    <dbReference type="NCBI Taxonomy" id="29494"/>
    <lineage>
        <taxon>Bacteria</taxon>
        <taxon>Pseudomonadati</taxon>
        <taxon>Pseudomonadota</taxon>
        <taxon>Gammaproteobacteria</taxon>
        <taxon>Vibrionales</taxon>
        <taxon>Vibrionaceae</taxon>
        <taxon>Vibrio</taxon>
    </lineage>
</organism>
<name>A0A0Q2XQF9_VIBFU</name>
<dbReference type="InParanoid" id="A0A0Q2XQF9"/>
<dbReference type="GO" id="GO:0003676">
    <property type="term" value="F:nucleic acid binding"/>
    <property type="evidence" value="ECO:0007669"/>
    <property type="project" value="InterPro"/>
</dbReference>
<dbReference type="EMBL" id="LKHS01000052">
    <property type="protein sequence ID" value="KQH83508.1"/>
    <property type="molecule type" value="Genomic_DNA"/>
</dbReference>
<evidence type="ECO:0000313" key="2">
    <source>
        <dbReference type="EMBL" id="KQH83508.1"/>
    </source>
</evidence>
<proteinExistence type="predicted"/>
<dbReference type="AlphaFoldDB" id="A0A0Q2XQF9"/>
<comment type="caution">
    <text evidence="2">The sequence shown here is derived from an EMBL/GenBank/DDBJ whole genome shotgun (WGS) entry which is preliminary data.</text>
</comment>
<dbReference type="CDD" id="cd00085">
    <property type="entry name" value="HNHc"/>
    <property type="match status" value="1"/>
</dbReference>
<reference evidence="2 3" key="1">
    <citation type="submission" date="2015-08" db="EMBL/GenBank/DDBJ databases">
        <title>Antibacterial properties of a collection of Vibrionaceae strains.</title>
        <authorList>
            <person name="Giubergia S."/>
        </authorList>
    </citation>
    <scope>NUCLEOTIDE SEQUENCE [LARGE SCALE GENOMIC DNA]</scope>
    <source>
        <strain evidence="2 3">S0821</strain>
    </source>
</reference>
<sequence>MSISDKDIKMLWGRAAGICCNPTCRIELTQILESDNYNVGEMAHVIARKEGGPRGIKGGGKNDYDNLILLCPTCHKHIDKSPEGTYTCEELYRWKDETELMIRSFIRNVARNDPYKVFEVANNSLSYLSNILYFTNIRLSFCKNTDARLYQMVTRVMFHLEFLNVSDDKREAIVKISKKIQERSNNGFYYFRDFERLARELADNCYAAFIDPYDKSVFNFARSYVDLLRSIVLDEFNSTYRYDFEQSYFKLFDNKDCEIEKILDEMQKTDGLGQDSSLEAKLFRRVKYLLYNEHRG</sequence>
<accession>A0A0Q2XQF9</accession>